<comment type="caution">
    <text evidence="2">The sequence shown here is derived from an EMBL/GenBank/DDBJ whole genome shotgun (WGS) entry which is preliminary data.</text>
</comment>
<reference evidence="2 3" key="1">
    <citation type="submission" date="2018-08" db="EMBL/GenBank/DDBJ databases">
        <title>Bacillus jemisoniae sp. nov., Bacillus chryseoplanitiae sp. nov., Bacillus resnikiae sp. nov., and Bacillus frankliniae sp. nov., isolated from Viking spacecraft and associated surfaces.</title>
        <authorList>
            <person name="Seuylemezian A."/>
            <person name="Vaishampayan P."/>
        </authorList>
    </citation>
    <scope>NUCLEOTIDE SEQUENCE [LARGE SCALE GENOMIC DNA]</scope>
    <source>
        <strain evidence="2 3">JJ-247</strain>
    </source>
</reference>
<name>A0A398B0R1_9BACI</name>
<dbReference type="InterPro" id="IPR018647">
    <property type="entry name" value="SLFN_3-like_DNA/RNA_helicase"/>
</dbReference>
<proteinExistence type="predicted"/>
<dbReference type="Proteomes" id="UP000265816">
    <property type="component" value="Unassembled WGS sequence"/>
</dbReference>
<evidence type="ECO:0000313" key="3">
    <source>
        <dbReference type="Proteomes" id="UP000265816"/>
    </source>
</evidence>
<dbReference type="Pfam" id="PF09848">
    <property type="entry name" value="SLFN-g3_helicase"/>
    <property type="match status" value="1"/>
</dbReference>
<dbReference type="AlphaFoldDB" id="A0A398B0R1"/>
<gene>
    <name evidence="2" type="ORF">D1970_19025</name>
</gene>
<organism evidence="2 3">
    <name type="scientific">Mesobacillus zeae</name>
    <dbReference type="NCBI Taxonomy" id="1917180"/>
    <lineage>
        <taxon>Bacteria</taxon>
        <taxon>Bacillati</taxon>
        <taxon>Bacillota</taxon>
        <taxon>Bacilli</taxon>
        <taxon>Bacillales</taxon>
        <taxon>Bacillaceae</taxon>
        <taxon>Mesobacillus</taxon>
    </lineage>
</organism>
<sequence>MINQVRNTYKTLMTRGMEGCYVYCCDSALAEYMKSKRGEKIG</sequence>
<accession>A0A398B0R1</accession>
<keyword evidence="3" id="KW-1185">Reference proteome</keyword>
<evidence type="ECO:0000313" key="2">
    <source>
        <dbReference type="EMBL" id="RID82498.1"/>
    </source>
</evidence>
<evidence type="ECO:0000259" key="1">
    <source>
        <dbReference type="Pfam" id="PF09848"/>
    </source>
</evidence>
<dbReference type="RefSeq" id="WP_119114436.1">
    <property type="nucleotide sequence ID" value="NZ_CBCSEO010000012.1"/>
</dbReference>
<dbReference type="OrthoDB" id="3193269at2"/>
<protein>
    <submittedName>
        <fullName evidence="2">DUF2075 domain-containing protein</fullName>
    </submittedName>
</protein>
<dbReference type="EMBL" id="QWVT01000037">
    <property type="protein sequence ID" value="RID82498.1"/>
    <property type="molecule type" value="Genomic_DNA"/>
</dbReference>
<feature type="domain" description="Schlafen group 3-like DNA/RNA helicase" evidence="1">
    <location>
        <begin position="5"/>
        <end position="26"/>
    </location>
</feature>